<dbReference type="Gene3D" id="1.10.390.10">
    <property type="entry name" value="Neutral Protease Domain 2"/>
    <property type="match status" value="1"/>
</dbReference>
<gene>
    <name evidence="1" type="primary">pepN</name>
    <name evidence="1" type="ORF">ACEZDG_31040</name>
</gene>
<keyword evidence="1" id="KW-0378">Hydrolase</keyword>
<dbReference type="Proteomes" id="UP001592582">
    <property type="component" value="Unassembled WGS sequence"/>
</dbReference>
<dbReference type="NCBIfam" id="TIGR02412">
    <property type="entry name" value="pepN_strep_liv"/>
    <property type="match status" value="1"/>
</dbReference>
<dbReference type="PANTHER" id="PTHR11533">
    <property type="entry name" value="PROTEASE M1 ZINC METALLOPROTEASE"/>
    <property type="match status" value="1"/>
</dbReference>
<reference evidence="1 2" key="1">
    <citation type="submission" date="2024-09" db="EMBL/GenBank/DDBJ databases">
        <authorList>
            <person name="Lee S.D."/>
        </authorList>
    </citation>
    <scope>NUCLEOTIDE SEQUENCE [LARGE SCALE GENOMIC DNA]</scope>
    <source>
        <strain evidence="1 2">N1-1</strain>
    </source>
</reference>
<dbReference type="Gene3D" id="2.60.40.1730">
    <property type="entry name" value="tricorn interacting facor f3 domain"/>
    <property type="match status" value="1"/>
</dbReference>
<dbReference type="Pfam" id="PF01433">
    <property type="entry name" value="Peptidase_M1"/>
    <property type="match status" value="1"/>
</dbReference>
<dbReference type="CDD" id="cd09602">
    <property type="entry name" value="M1_APN"/>
    <property type="match status" value="1"/>
</dbReference>
<keyword evidence="1" id="KW-0031">Aminopeptidase</keyword>
<keyword evidence="2" id="KW-1185">Reference proteome</keyword>
<dbReference type="EC" id="3.4.11.2" evidence="1"/>
<dbReference type="InterPro" id="IPR014782">
    <property type="entry name" value="Peptidase_M1_dom"/>
</dbReference>
<dbReference type="PRINTS" id="PR00756">
    <property type="entry name" value="ALADIPTASE"/>
</dbReference>
<accession>A0ABV6VJ31</accession>
<dbReference type="InterPro" id="IPR024571">
    <property type="entry name" value="ERAP1-like_C_dom"/>
</dbReference>
<proteinExistence type="predicted"/>
<comment type="caution">
    <text evidence="1">The sequence shown here is derived from an EMBL/GenBank/DDBJ whole genome shotgun (WGS) entry which is preliminary data.</text>
</comment>
<keyword evidence="1" id="KW-0645">Protease</keyword>
<dbReference type="InterPro" id="IPR042097">
    <property type="entry name" value="Aminopeptidase_N-like_N_sf"/>
</dbReference>
<sequence length="832" mass="90666">MPALTRAEAVERRRLLNVRSSTVELDLTQGDEVFGSVTVIRFACTAPGASSFVDVKPRTLLRAVLNGQQLDPSALDDGRLPLDGLAAENELLVEAEMAYSRTGEGMHRFVDPADGEAYVYSQAFLDDGPRFFAGFDQPDLKAAYQVSVTAPEEWTVVGNSLAVRQEGGRWVFAPTPAISSYLVAVVAGPLHSVVSEHDGIPLGLHCRRSLADHLETDAEEILEITRRSFDHYHRVFDQRFPFDSYDQCFVPEFNAGAMENPGCVTFRDEFVFRSAVTSTQREERAMVVAHEMAHMWFGDLVTMRWWDDLWLNESFAEYLAYEVVSASTRFTGAWTGYAAGRKSWGCEADQRPSTHPVAPEAVEDTAQALQNFDGISYSKGASALRQLVAWLGEEAFYKGVNAHFAKHAYGNAALADLLEALGAASGRDVDSWAERWLRTSGMDTLRVDEGRLLQTSADGELRPHLITAAAYERSPVGQLVLRGRRSYDLAAEPEHPFEQPAPGEPDLLLLNDTDLGFVKIRFDERSWQTVRESLGAIPEELARAVLWNAARDLVRDGELSPVEYLELVAAQLPGEESVHLVQSVLGFARHTVVDEYLTPDQRPAGLALLAEVGRDLIRRTEGGPDESGLRLVAVRALTSASSTPAELAVLQSWREEGGVPGGPQLDPELSWALLLRLCVLGAAGEDEIAAELTRDPSATGQEGAARCRAALPDPAAKEAAWTALFESDLSNYLVAATAQGFWQADQAELLGDRPQRYFAAVVAAAERRGPALGRVLGHHGFPAYAATEATVAAAEECLARTDLTAALRRALADRLDDLRRAVAARAAAGTAA</sequence>
<dbReference type="InterPro" id="IPR050344">
    <property type="entry name" value="Peptidase_M1_aminopeptidases"/>
</dbReference>
<dbReference type="GO" id="GO:0016285">
    <property type="term" value="F:alanyl aminopeptidase activity"/>
    <property type="evidence" value="ECO:0007669"/>
    <property type="project" value="UniProtKB-EC"/>
</dbReference>
<dbReference type="SUPFAM" id="SSF55486">
    <property type="entry name" value="Metalloproteases ('zincins'), catalytic domain"/>
    <property type="match status" value="1"/>
</dbReference>
<name>A0ABV6VJ31_9ACTN</name>
<protein>
    <submittedName>
        <fullName evidence="1">Aminopeptidase N</fullName>
        <ecNumber evidence="1">3.4.11.2</ecNumber>
    </submittedName>
</protein>
<evidence type="ECO:0000313" key="1">
    <source>
        <dbReference type="EMBL" id="MFC1413708.1"/>
    </source>
</evidence>
<dbReference type="Pfam" id="PF11838">
    <property type="entry name" value="ERAP1_C"/>
    <property type="match status" value="1"/>
</dbReference>
<dbReference type="EMBL" id="JBHEZX010000018">
    <property type="protein sequence ID" value="MFC1413708.1"/>
    <property type="molecule type" value="Genomic_DNA"/>
</dbReference>
<evidence type="ECO:0000313" key="2">
    <source>
        <dbReference type="Proteomes" id="UP001592582"/>
    </source>
</evidence>
<dbReference type="InterPro" id="IPR012778">
    <property type="entry name" value="Pept_M1_aminopeptidase"/>
</dbReference>
<dbReference type="SUPFAM" id="SSF63737">
    <property type="entry name" value="Leukotriene A4 hydrolase N-terminal domain"/>
    <property type="match status" value="1"/>
</dbReference>
<dbReference type="InterPro" id="IPR001930">
    <property type="entry name" value="Peptidase_M1"/>
</dbReference>
<dbReference type="InterPro" id="IPR027268">
    <property type="entry name" value="Peptidase_M4/M1_CTD_sf"/>
</dbReference>
<dbReference type="PANTHER" id="PTHR11533:SF174">
    <property type="entry name" value="PUROMYCIN-SENSITIVE AMINOPEPTIDASE-RELATED"/>
    <property type="match status" value="1"/>
</dbReference>
<organism evidence="1 2">
    <name type="scientific">Streptacidiphilus alkalitolerans</name>
    <dbReference type="NCBI Taxonomy" id="3342712"/>
    <lineage>
        <taxon>Bacteria</taxon>
        <taxon>Bacillati</taxon>
        <taxon>Actinomycetota</taxon>
        <taxon>Actinomycetes</taxon>
        <taxon>Kitasatosporales</taxon>
        <taxon>Streptomycetaceae</taxon>
        <taxon>Streptacidiphilus</taxon>
    </lineage>
</organism>